<comment type="caution">
    <text evidence="2">The sequence shown here is derived from an EMBL/GenBank/DDBJ whole genome shotgun (WGS) entry which is preliminary data.</text>
</comment>
<evidence type="ECO:0000259" key="1">
    <source>
        <dbReference type="PROSITE" id="PS50056"/>
    </source>
</evidence>
<name>A0A9P4UXP7_9PLEO</name>
<dbReference type="Gene3D" id="3.90.190.10">
    <property type="entry name" value="Protein tyrosine phosphatase superfamily"/>
    <property type="match status" value="1"/>
</dbReference>
<dbReference type="InterPro" id="IPR016130">
    <property type="entry name" value="Tyr_Pase_AS"/>
</dbReference>
<dbReference type="PROSITE" id="PS00383">
    <property type="entry name" value="TYR_PHOSPHATASE_1"/>
    <property type="match status" value="1"/>
</dbReference>
<evidence type="ECO:0000313" key="2">
    <source>
        <dbReference type="EMBL" id="KAF2728370.1"/>
    </source>
</evidence>
<dbReference type="EMBL" id="ML996283">
    <property type="protein sequence ID" value="KAF2728370.1"/>
    <property type="molecule type" value="Genomic_DNA"/>
</dbReference>
<dbReference type="InterPro" id="IPR000387">
    <property type="entry name" value="Tyr_Pase_dom"/>
</dbReference>
<organism evidence="2 3">
    <name type="scientific">Polyplosphaeria fusca</name>
    <dbReference type="NCBI Taxonomy" id="682080"/>
    <lineage>
        <taxon>Eukaryota</taxon>
        <taxon>Fungi</taxon>
        <taxon>Dikarya</taxon>
        <taxon>Ascomycota</taxon>
        <taxon>Pezizomycotina</taxon>
        <taxon>Dothideomycetes</taxon>
        <taxon>Pleosporomycetidae</taxon>
        <taxon>Pleosporales</taxon>
        <taxon>Tetraplosphaeriaceae</taxon>
        <taxon>Polyplosphaeria</taxon>
    </lineage>
</organism>
<dbReference type="InterPro" id="IPR026893">
    <property type="entry name" value="Tyr/Ser_Pase_IphP-type"/>
</dbReference>
<dbReference type="Proteomes" id="UP000799444">
    <property type="component" value="Unassembled WGS sequence"/>
</dbReference>
<accession>A0A9P4UXP7</accession>
<sequence>MHSPLPSIPNFRDVGAFINDASGSERLRRGILFRGARPDEASYLDRKRLVHEFGIHTIIDLRTKTEHLEQAQKRGAKIKASAAIVQSNEETSEPLKIPSVEYRDINFNGSSYSRMLMSKLSWLEFFKLIWLMMLGYRTDGIKVLAPHINSMGLNGLGTSSLDVCTSEVRQFFEILANEKQWPLFVHCTQGKDRTGLTVMLVLLLLGVEGPLIEQDYLFSEGELEAEMDDRISEIRTIGLSPSFARCSPDFTQTVVQHIAEKHGSVENYLKGVGVTIEMQTTVKKILLV</sequence>
<dbReference type="InterPro" id="IPR029021">
    <property type="entry name" value="Prot-tyrosine_phosphatase-like"/>
</dbReference>
<proteinExistence type="predicted"/>
<dbReference type="PANTHER" id="PTHR31126:SF10">
    <property type="entry name" value="PROTEIN PHOSPHATASE, PUTATIVE (AFU_ORTHOLOGUE AFUA_6G06650)-RELATED"/>
    <property type="match status" value="1"/>
</dbReference>
<feature type="domain" description="Tyrosine specific protein phosphatases" evidence="1">
    <location>
        <begin position="169"/>
        <end position="235"/>
    </location>
</feature>
<dbReference type="GO" id="GO:0004721">
    <property type="term" value="F:phosphoprotein phosphatase activity"/>
    <property type="evidence" value="ECO:0007669"/>
    <property type="project" value="InterPro"/>
</dbReference>
<dbReference type="PROSITE" id="PS50056">
    <property type="entry name" value="TYR_PHOSPHATASE_2"/>
    <property type="match status" value="1"/>
</dbReference>
<dbReference type="OrthoDB" id="9988524at2759"/>
<dbReference type="SUPFAM" id="SSF52799">
    <property type="entry name" value="(Phosphotyrosine protein) phosphatases II"/>
    <property type="match status" value="1"/>
</dbReference>
<gene>
    <name evidence="2" type="ORF">EJ04DRAFT_581396</name>
</gene>
<reference evidence="2" key="1">
    <citation type="journal article" date="2020" name="Stud. Mycol.">
        <title>101 Dothideomycetes genomes: a test case for predicting lifestyles and emergence of pathogens.</title>
        <authorList>
            <person name="Haridas S."/>
            <person name="Albert R."/>
            <person name="Binder M."/>
            <person name="Bloem J."/>
            <person name="Labutti K."/>
            <person name="Salamov A."/>
            <person name="Andreopoulos B."/>
            <person name="Baker S."/>
            <person name="Barry K."/>
            <person name="Bills G."/>
            <person name="Bluhm B."/>
            <person name="Cannon C."/>
            <person name="Castanera R."/>
            <person name="Culley D."/>
            <person name="Daum C."/>
            <person name="Ezra D."/>
            <person name="Gonzalez J."/>
            <person name="Henrissat B."/>
            <person name="Kuo A."/>
            <person name="Liang C."/>
            <person name="Lipzen A."/>
            <person name="Lutzoni F."/>
            <person name="Magnuson J."/>
            <person name="Mondo S."/>
            <person name="Nolan M."/>
            <person name="Ohm R."/>
            <person name="Pangilinan J."/>
            <person name="Park H.-J."/>
            <person name="Ramirez L."/>
            <person name="Alfaro M."/>
            <person name="Sun H."/>
            <person name="Tritt A."/>
            <person name="Yoshinaga Y."/>
            <person name="Zwiers L.-H."/>
            <person name="Turgeon B."/>
            <person name="Goodwin S."/>
            <person name="Spatafora J."/>
            <person name="Crous P."/>
            <person name="Grigoriev I."/>
        </authorList>
    </citation>
    <scope>NUCLEOTIDE SEQUENCE</scope>
    <source>
        <strain evidence="2">CBS 125425</strain>
    </source>
</reference>
<protein>
    <recommendedName>
        <fullName evidence="1">Tyrosine specific protein phosphatases domain-containing protein</fullName>
    </recommendedName>
</protein>
<evidence type="ECO:0000313" key="3">
    <source>
        <dbReference type="Proteomes" id="UP000799444"/>
    </source>
</evidence>
<dbReference type="PANTHER" id="PTHR31126">
    <property type="entry name" value="TYROSINE-PROTEIN PHOSPHATASE"/>
    <property type="match status" value="1"/>
</dbReference>
<keyword evidence="3" id="KW-1185">Reference proteome</keyword>
<dbReference type="Pfam" id="PF13350">
    <property type="entry name" value="Y_phosphatase3"/>
    <property type="match status" value="1"/>
</dbReference>
<dbReference type="AlphaFoldDB" id="A0A9P4UXP7"/>